<dbReference type="PROSITE" id="PS50056">
    <property type="entry name" value="TYR_PHOSPHATASE_2"/>
    <property type="match status" value="1"/>
</dbReference>
<gene>
    <name evidence="3" type="ORF">GCM10011501_22080</name>
</gene>
<dbReference type="InterPro" id="IPR029021">
    <property type="entry name" value="Prot-tyrosine_phosphatase-like"/>
</dbReference>
<name>A0ABQ3IRF5_9GAMM</name>
<dbReference type="InterPro" id="IPR000387">
    <property type="entry name" value="Tyr_Pase_dom"/>
</dbReference>
<proteinExistence type="predicted"/>
<protein>
    <submittedName>
        <fullName evidence="3">Phosphatase</fullName>
    </submittedName>
</protein>
<dbReference type="EMBL" id="BNAH01000008">
    <property type="protein sequence ID" value="GHE92136.1"/>
    <property type="molecule type" value="Genomic_DNA"/>
</dbReference>
<dbReference type="InterPro" id="IPR016130">
    <property type="entry name" value="Tyr_Pase_AS"/>
</dbReference>
<dbReference type="SUPFAM" id="SSF52799">
    <property type="entry name" value="(Phosphotyrosine protein) phosphatases II"/>
    <property type="match status" value="1"/>
</dbReference>
<dbReference type="PROSITE" id="PS00383">
    <property type="entry name" value="TYR_PHOSPHATASE_1"/>
    <property type="match status" value="1"/>
</dbReference>
<keyword evidence="4" id="KW-1185">Reference proteome</keyword>
<reference evidence="4" key="1">
    <citation type="journal article" date="2019" name="Int. J. Syst. Evol. Microbiol.">
        <title>The Global Catalogue of Microorganisms (GCM) 10K type strain sequencing project: providing services to taxonomists for standard genome sequencing and annotation.</title>
        <authorList>
            <consortium name="The Broad Institute Genomics Platform"/>
            <consortium name="The Broad Institute Genome Sequencing Center for Infectious Disease"/>
            <person name="Wu L."/>
            <person name="Ma J."/>
        </authorList>
    </citation>
    <scope>NUCLEOTIDE SEQUENCE [LARGE SCALE GENOMIC DNA]</scope>
    <source>
        <strain evidence="4">CGMCC 1.15922</strain>
    </source>
</reference>
<dbReference type="Gene3D" id="3.90.190.10">
    <property type="entry name" value="Protein tyrosine phosphatase superfamily"/>
    <property type="match status" value="1"/>
</dbReference>
<accession>A0ABQ3IRF5</accession>
<keyword evidence="1" id="KW-0378">Hydrolase</keyword>
<evidence type="ECO:0000313" key="3">
    <source>
        <dbReference type="EMBL" id="GHE92136.1"/>
    </source>
</evidence>
<dbReference type="Pfam" id="PF22784">
    <property type="entry name" value="PTP-SAK"/>
    <property type="match status" value="1"/>
</dbReference>
<sequence>MLKHPYDTLVLANGARLIFTPCPGTKETTVNSAITTLKAAGTNMLITLMFDEEIEKNSALSIPNECANQDIEWLQLPISDDAAPNQVFEDVWQAHKQNIIDLLNNNGVIAVHCKGGSGRTGLVIGLILLAFGWPSEKVVKEVQKIRPNALKNKVQREYFNSYL</sequence>
<dbReference type="Proteomes" id="UP000626370">
    <property type="component" value="Unassembled WGS sequence"/>
</dbReference>
<feature type="domain" description="Tyrosine specific protein phosphatases" evidence="2">
    <location>
        <begin position="85"/>
        <end position="157"/>
    </location>
</feature>
<evidence type="ECO:0000313" key="4">
    <source>
        <dbReference type="Proteomes" id="UP000626370"/>
    </source>
</evidence>
<dbReference type="InterPro" id="IPR057023">
    <property type="entry name" value="PTP-SAK"/>
</dbReference>
<dbReference type="RefSeq" id="WP_189378328.1">
    <property type="nucleotide sequence ID" value="NZ_BNAH01000008.1"/>
</dbReference>
<comment type="caution">
    <text evidence="3">The sequence shown here is derived from an EMBL/GenBank/DDBJ whole genome shotgun (WGS) entry which is preliminary data.</text>
</comment>
<evidence type="ECO:0000259" key="2">
    <source>
        <dbReference type="PROSITE" id="PS50056"/>
    </source>
</evidence>
<organism evidence="3 4">
    <name type="scientific">Thalassotalea profundi</name>
    <dbReference type="NCBI Taxonomy" id="2036687"/>
    <lineage>
        <taxon>Bacteria</taxon>
        <taxon>Pseudomonadati</taxon>
        <taxon>Pseudomonadota</taxon>
        <taxon>Gammaproteobacteria</taxon>
        <taxon>Alteromonadales</taxon>
        <taxon>Colwelliaceae</taxon>
        <taxon>Thalassotalea</taxon>
    </lineage>
</organism>
<evidence type="ECO:0000256" key="1">
    <source>
        <dbReference type="ARBA" id="ARBA00022801"/>
    </source>
</evidence>